<dbReference type="PANTHER" id="PTHR33021:SF439">
    <property type="entry name" value="OS09G0469300 PROTEIN"/>
    <property type="match status" value="1"/>
</dbReference>
<keyword evidence="7" id="KW-1185">Reference proteome</keyword>
<dbReference type="PROSITE" id="PS51485">
    <property type="entry name" value="PHYTOCYANIN"/>
    <property type="match status" value="1"/>
</dbReference>
<dbReference type="Pfam" id="PF02298">
    <property type="entry name" value="Cu_bind_like"/>
    <property type="match status" value="1"/>
</dbReference>
<evidence type="ECO:0000256" key="1">
    <source>
        <dbReference type="ARBA" id="ARBA00022723"/>
    </source>
</evidence>
<evidence type="ECO:0000259" key="5">
    <source>
        <dbReference type="PROSITE" id="PS51485"/>
    </source>
</evidence>
<dbReference type="PaxDb" id="65489-OBART09G13450.1"/>
<dbReference type="CDD" id="cd04216">
    <property type="entry name" value="Phytocyanin"/>
    <property type="match status" value="1"/>
</dbReference>
<feature type="domain" description="Phytocyanin" evidence="5">
    <location>
        <begin position="60"/>
        <end position="159"/>
    </location>
</feature>
<keyword evidence="4" id="KW-1133">Transmembrane helix</keyword>
<feature type="transmembrane region" description="Helical" evidence="4">
    <location>
        <begin position="27"/>
        <end position="51"/>
    </location>
</feature>
<dbReference type="Gramene" id="OBART09G13450.1">
    <property type="protein sequence ID" value="OBART09G13450.1"/>
    <property type="gene ID" value="OBART09G13450"/>
</dbReference>
<evidence type="ECO:0000256" key="4">
    <source>
        <dbReference type="SAM" id="Phobius"/>
    </source>
</evidence>
<sequence length="189" mass="19523">MCSSNSIAEIGHLTSLSPSPSKCLTQLFPSLFLIIGQMAVSSAVLVGLLVVSCAAVAAATRYTVGDGEGWTTGVNYNNWANGKFFRQGDELVFNYQARAHTVTEVSQTNFDSCNGNSPLSNDNGGSTTIRLSYPGMHYFICTIPGHCSSGMKLAVNVNGDPSYSAASSPAAASAVAAAAAGALIKLALF</sequence>
<evidence type="ECO:0000256" key="3">
    <source>
        <dbReference type="ARBA" id="ARBA00023180"/>
    </source>
</evidence>
<protein>
    <recommendedName>
        <fullName evidence="5">Phytocyanin domain-containing protein</fullName>
    </recommendedName>
</protein>
<dbReference type="Gene3D" id="2.60.40.420">
    <property type="entry name" value="Cupredoxins - blue copper proteins"/>
    <property type="match status" value="1"/>
</dbReference>
<dbReference type="PANTHER" id="PTHR33021">
    <property type="entry name" value="BLUE COPPER PROTEIN"/>
    <property type="match status" value="1"/>
</dbReference>
<dbReference type="InterPro" id="IPR039391">
    <property type="entry name" value="Phytocyanin-like"/>
</dbReference>
<reference evidence="6" key="1">
    <citation type="journal article" date="2009" name="Rice">
        <title>De Novo Next Generation Sequencing of Plant Genomes.</title>
        <authorList>
            <person name="Rounsley S."/>
            <person name="Marri P.R."/>
            <person name="Yu Y."/>
            <person name="He R."/>
            <person name="Sisneros N."/>
            <person name="Goicoechea J.L."/>
            <person name="Lee S.J."/>
            <person name="Angelova A."/>
            <person name="Kudrna D."/>
            <person name="Luo M."/>
            <person name="Affourtit J."/>
            <person name="Desany B."/>
            <person name="Knight J."/>
            <person name="Niazi F."/>
            <person name="Egholm M."/>
            <person name="Wing R.A."/>
        </authorList>
    </citation>
    <scope>NUCLEOTIDE SEQUENCE [LARGE SCALE GENOMIC DNA]</scope>
    <source>
        <strain evidence="6">cv. IRGC 105608</strain>
    </source>
</reference>
<dbReference type="GO" id="GO:0009055">
    <property type="term" value="F:electron transfer activity"/>
    <property type="evidence" value="ECO:0007669"/>
    <property type="project" value="InterPro"/>
</dbReference>
<evidence type="ECO:0000313" key="7">
    <source>
        <dbReference type="Proteomes" id="UP000026960"/>
    </source>
</evidence>
<proteinExistence type="predicted"/>
<name>A0A0D3H7W9_9ORYZ</name>
<dbReference type="AlphaFoldDB" id="A0A0D3H7W9"/>
<dbReference type="FunFam" id="2.60.40.420:FF:000003">
    <property type="entry name" value="Blue copper"/>
    <property type="match status" value="1"/>
</dbReference>
<dbReference type="PROSITE" id="PS00196">
    <property type="entry name" value="COPPER_BLUE"/>
    <property type="match status" value="1"/>
</dbReference>
<keyword evidence="4" id="KW-0472">Membrane</keyword>
<evidence type="ECO:0000313" key="6">
    <source>
        <dbReference type="EnsemblPlants" id="OBART09G13450.1"/>
    </source>
</evidence>
<keyword evidence="4" id="KW-0812">Transmembrane</keyword>
<dbReference type="Proteomes" id="UP000026960">
    <property type="component" value="Chromosome 9"/>
</dbReference>
<keyword evidence="3" id="KW-0325">Glycoprotein</keyword>
<keyword evidence="2" id="KW-0186">Copper</keyword>
<dbReference type="GO" id="GO:0005886">
    <property type="term" value="C:plasma membrane"/>
    <property type="evidence" value="ECO:0007669"/>
    <property type="project" value="TreeGrafter"/>
</dbReference>
<dbReference type="EnsemblPlants" id="OBART09G13450.1">
    <property type="protein sequence ID" value="OBART09G13450.1"/>
    <property type="gene ID" value="OBART09G13450"/>
</dbReference>
<organism evidence="6">
    <name type="scientific">Oryza barthii</name>
    <dbReference type="NCBI Taxonomy" id="65489"/>
    <lineage>
        <taxon>Eukaryota</taxon>
        <taxon>Viridiplantae</taxon>
        <taxon>Streptophyta</taxon>
        <taxon>Embryophyta</taxon>
        <taxon>Tracheophyta</taxon>
        <taxon>Spermatophyta</taxon>
        <taxon>Magnoliopsida</taxon>
        <taxon>Liliopsida</taxon>
        <taxon>Poales</taxon>
        <taxon>Poaceae</taxon>
        <taxon>BOP clade</taxon>
        <taxon>Oryzoideae</taxon>
        <taxon>Oryzeae</taxon>
        <taxon>Oryzinae</taxon>
        <taxon>Oryza</taxon>
    </lineage>
</organism>
<dbReference type="InterPro" id="IPR028871">
    <property type="entry name" value="BlueCu_1_BS"/>
</dbReference>
<dbReference type="STRING" id="65489.A0A0D3H7W9"/>
<dbReference type="GO" id="GO:0046872">
    <property type="term" value="F:metal ion binding"/>
    <property type="evidence" value="ECO:0007669"/>
    <property type="project" value="UniProtKB-KW"/>
</dbReference>
<accession>A0A0D3H7W9</accession>
<dbReference type="InterPro" id="IPR003245">
    <property type="entry name" value="Phytocyanin_dom"/>
</dbReference>
<evidence type="ECO:0000256" key="2">
    <source>
        <dbReference type="ARBA" id="ARBA00023008"/>
    </source>
</evidence>
<keyword evidence="1" id="KW-0479">Metal-binding</keyword>
<dbReference type="InterPro" id="IPR008972">
    <property type="entry name" value="Cupredoxin"/>
</dbReference>
<dbReference type="SUPFAM" id="SSF49503">
    <property type="entry name" value="Cupredoxins"/>
    <property type="match status" value="1"/>
</dbReference>
<dbReference type="eggNOG" id="ENOG502RZ8U">
    <property type="taxonomic scope" value="Eukaryota"/>
</dbReference>
<reference evidence="6" key="2">
    <citation type="submission" date="2015-03" db="UniProtKB">
        <authorList>
            <consortium name="EnsemblPlants"/>
        </authorList>
    </citation>
    <scope>IDENTIFICATION</scope>
</reference>
<dbReference type="HOGENOM" id="CLU_058719_3_2_1"/>